<protein>
    <submittedName>
        <fullName evidence="1">Uncharacterized protein</fullName>
    </submittedName>
</protein>
<reference evidence="1 2" key="1">
    <citation type="journal article" date="2018" name="Sci. Rep.">
        <title>Extensive genomic diversity among Mycobacterium marinum strains revealed by whole genome sequencing.</title>
        <authorList>
            <person name="Das S."/>
            <person name="Pettersson B.M."/>
            <person name="Behra P.R."/>
            <person name="Mallick A."/>
            <person name="Cheramie M."/>
            <person name="Ramesh M."/>
            <person name="Shirreff L."/>
            <person name="DuCote T."/>
            <person name="Dasgupta S."/>
            <person name="Ennis D.G."/>
            <person name="Kirsebom L.A."/>
        </authorList>
    </citation>
    <scope>NUCLEOTIDE SEQUENCE [LARGE SCALE GENOMIC DNA]</scope>
    <source>
        <strain evidence="1 2">Davis1</strain>
    </source>
</reference>
<organism evidence="1 2">
    <name type="scientific">Mycobacterium marinum</name>
    <dbReference type="NCBI Taxonomy" id="1781"/>
    <lineage>
        <taxon>Bacteria</taxon>
        <taxon>Bacillati</taxon>
        <taxon>Actinomycetota</taxon>
        <taxon>Actinomycetes</taxon>
        <taxon>Mycobacteriales</taxon>
        <taxon>Mycobacteriaceae</taxon>
        <taxon>Mycobacterium</taxon>
        <taxon>Mycobacterium ulcerans group</taxon>
    </lineage>
</organism>
<dbReference type="EMBL" id="PEDF01000022">
    <property type="protein sequence ID" value="RFZ46564.1"/>
    <property type="molecule type" value="Genomic_DNA"/>
</dbReference>
<proteinExistence type="predicted"/>
<dbReference type="AlphaFoldDB" id="A0A3E2N188"/>
<accession>A0A3E2N188</accession>
<dbReference type="Proteomes" id="UP000257451">
    <property type="component" value="Unassembled WGS sequence"/>
</dbReference>
<comment type="caution">
    <text evidence="1">The sequence shown here is derived from an EMBL/GenBank/DDBJ whole genome shotgun (WGS) entry which is preliminary data.</text>
</comment>
<sequence length="54" mass="5820">MSYAGETAVSAAAPAMAASRNLIRLWDVAVRLADRGRAIEMRARQLAGFVISRT</sequence>
<evidence type="ECO:0000313" key="1">
    <source>
        <dbReference type="EMBL" id="RFZ46564.1"/>
    </source>
</evidence>
<name>A0A3E2N188_MYCMR</name>
<gene>
    <name evidence="1" type="ORF">DAVIS_00643</name>
</gene>
<evidence type="ECO:0000313" key="2">
    <source>
        <dbReference type="Proteomes" id="UP000257451"/>
    </source>
</evidence>